<dbReference type="GO" id="GO:0042242">
    <property type="term" value="F:cobyrinic acid a,c-diamide synthase activity"/>
    <property type="evidence" value="ECO:0007669"/>
    <property type="project" value="InterPro"/>
</dbReference>
<protein>
    <recommendedName>
        <fullName evidence="7">Hydrogenobyrinate a,c-diamide synthase</fullName>
        <ecNumber evidence="7">6.3.5.9</ecNumber>
    </recommendedName>
    <alternativeName>
        <fullName evidence="7">Hydrogenobyrinic acid a,c-diamide synthase</fullName>
    </alternativeName>
</protein>
<evidence type="ECO:0000256" key="7">
    <source>
        <dbReference type="HAMAP-Rule" id="MF_00027"/>
    </source>
</evidence>
<feature type="domain" description="CobB/CobQ-like glutamine amidotransferase" evidence="9">
    <location>
        <begin position="256"/>
        <end position="438"/>
    </location>
</feature>
<evidence type="ECO:0000256" key="3">
    <source>
        <dbReference type="ARBA" id="ARBA00022741"/>
    </source>
</evidence>
<evidence type="ECO:0000256" key="1">
    <source>
        <dbReference type="ARBA" id="ARBA00001946"/>
    </source>
</evidence>
<dbReference type="InterPro" id="IPR011698">
    <property type="entry name" value="GATase_3"/>
</dbReference>
<comment type="catalytic activity">
    <reaction evidence="7">
        <text>hydrogenobyrinate + 2 L-glutamine + 2 ATP + 2 H2O = hydrogenobyrinate a,c-diamide + 2 L-glutamate + 2 ADP + 2 phosphate + 2 H(+)</text>
        <dbReference type="Rhea" id="RHEA:12544"/>
        <dbReference type="ChEBI" id="CHEBI:15377"/>
        <dbReference type="ChEBI" id="CHEBI:15378"/>
        <dbReference type="ChEBI" id="CHEBI:29985"/>
        <dbReference type="ChEBI" id="CHEBI:30616"/>
        <dbReference type="ChEBI" id="CHEBI:43474"/>
        <dbReference type="ChEBI" id="CHEBI:58359"/>
        <dbReference type="ChEBI" id="CHEBI:77873"/>
        <dbReference type="ChEBI" id="CHEBI:77874"/>
        <dbReference type="ChEBI" id="CHEBI:456216"/>
        <dbReference type="EC" id="6.3.5.9"/>
    </reaction>
</comment>
<comment type="similarity">
    <text evidence="7">Belongs to the CobB/CbiA family.</text>
</comment>
<dbReference type="Gene3D" id="3.40.50.300">
    <property type="entry name" value="P-loop containing nucleotide triphosphate hydrolases"/>
    <property type="match status" value="1"/>
</dbReference>
<dbReference type="AlphaFoldDB" id="A0A7Y9H918"/>
<keyword evidence="4 7" id="KW-0067">ATP-binding</keyword>
<dbReference type="SUPFAM" id="SSF52317">
    <property type="entry name" value="Class I glutamine amidotransferase-like"/>
    <property type="match status" value="1"/>
</dbReference>
<dbReference type="UniPathway" id="UPA00148">
    <property type="reaction ID" value="UER00220"/>
</dbReference>
<name>A0A7Y9H918_9ACTN</name>
<gene>
    <name evidence="7" type="primary">cobB</name>
    <name evidence="10" type="ORF">HEB29_001114</name>
</gene>
<reference evidence="10 11" key="1">
    <citation type="submission" date="2020-07" db="EMBL/GenBank/DDBJ databases">
        <title>Sequencing the genomes of 1000 actinobacteria strains.</title>
        <authorList>
            <person name="Klenk H.-P."/>
        </authorList>
    </citation>
    <scope>NUCLEOTIDE SEQUENCE [LARGE SCALE GENOMIC DNA]</scope>
    <source>
        <strain evidence="10 11">DSM 41455</strain>
    </source>
</reference>
<dbReference type="CDD" id="cd05388">
    <property type="entry name" value="CobB_N"/>
    <property type="match status" value="1"/>
</dbReference>
<dbReference type="InterPro" id="IPR004484">
    <property type="entry name" value="CbiA/CobB_synth"/>
</dbReference>
<organism evidence="10 11">
    <name type="scientific">Streptomyces fulvorobeus</name>
    <dbReference type="NCBI Taxonomy" id="284028"/>
    <lineage>
        <taxon>Bacteria</taxon>
        <taxon>Bacillati</taxon>
        <taxon>Actinomycetota</taxon>
        <taxon>Actinomycetes</taxon>
        <taxon>Kitasatosporales</taxon>
        <taxon>Streptomycetaceae</taxon>
        <taxon>Streptomyces</taxon>
    </lineage>
</organism>
<evidence type="ECO:0000259" key="8">
    <source>
        <dbReference type="Pfam" id="PF01656"/>
    </source>
</evidence>
<comment type="function">
    <text evidence="7">Catalyzes the ATP-dependent amidation of the two carboxylate groups at positions a and c of hydrogenobyrinate, using either L-glutamine or ammonia as the nitrogen source.</text>
</comment>
<keyword evidence="5 7" id="KW-0460">Magnesium</keyword>
<dbReference type="NCBIfam" id="TIGR00379">
    <property type="entry name" value="cobB"/>
    <property type="match status" value="1"/>
</dbReference>
<evidence type="ECO:0000313" key="10">
    <source>
        <dbReference type="EMBL" id="NYE40103.1"/>
    </source>
</evidence>
<proteinExistence type="inferred from homology"/>
<keyword evidence="2 7" id="KW-0436">Ligase</keyword>
<keyword evidence="6 7" id="KW-0315">Glutamine amidotransferase</keyword>
<comment type="miscellaneous">
    <text evidence="7">The a and c carboxylates of hydrogenobyrinate are activated for nucleophilic attack via formation of a phosphorylated intermediate by ATP. CobB catalyzes first the amidation of the c-carboxylate, and then that of the a-carboxylate.</text>
</comment>
<feature type="active site" description="Nucleophile" evidence="7">
    <location>
        <position position="338"/>
    </location>
</feature>
<dbReference type="PROSITE" id="PS51274">
    <property type="entry name" value="GATASE_COBBQ"/>
    <property type="match status" value="1"/>
</dbReference>
<keyword evidence="3 7" id="KW-0547">Nucleotide-binding</keyword>
<dbReference type="HAMAP" id="MF_00027">
    <property type="entry name" value="CobB_CbiA"/>
    <property type="match status" value="1"/>
</dbReference>
<dbReference type="Gene3D" id="3.40.50.880">
    <property type="match status" value="1"/>
</dbReference>
<dbReference type="NCBIfam" id="NF002204">
    <property type="entry name" value="PRK01077.1"/>
    <property type="match status" value="1"/>
</dbReference>
<evidence type="ECO:0000256" key="4">
    <source>
        <dbReference type="ARBA" id="ARBA00022840"/>
    </source>
</evidence>
<dbReference type="GO" id="GO:0005524">
    <property type="term" value="F:ATP binding"/>
    <property type="evidence" value="ECO:0007669"/>
    <property type="project" value="UniProtKB-UniRule"/>
</dbReference>
<comment type="domain">
    <text evidence="7">Comprises of two domains. The C-terminal domain contains the binding site for glutamine and catalyzes the hydrolysis of this substrate to glutamate and ammonia. The N-terminal domain is anticipated to bind ATP and hydrogenobyrinate and catalyzes the ultimate synthesis of the diamide product. The ammonia produced via the glutaminase domain is probably translocated to the adjacent domain via a molecular tunnel, where it reacts with an activated intermediate.</text>
</comment>
<evidence type="ECO:0000313" key="11">
    <source>
        <dbReference type="Proteomes" id="UP000530403"/>
    </source>
</evidence>
<dbReference type="GO" id="GO:0043802">
    <property type="term" value="F:hydrogenobyrinic acid a,c-diamide synthase (glutamine-hydrolysing) activity"/>
    <property type="evidence" value="ECO:0007669"/>
    <property type="project" value="UniProtKB-UniRule"/>
</dbReference>
<dbReference type="GO" id="GO:0009236">
    <property type="term" value="P:cobalamin biosynthetic process"/>
    <property type="evidence" value="ECO:0007669"/>
    <property type="project" value="UniProtKB-UniRule"/>
</dbReference>
<dbReference type="InterPro" id="IPR027417">
    <property type="entry name" value="P-loop_NTPase"/>
</dbReference>
<dbReference type="EMBL" id="JACCCF010000001">
    <property type="protein sequence ID" value="NYE40103.1"/>
    <property type="molecule type" value="Genomic_DNA"/>
</dbReference>
<evidence type="ECO:0000259" key="9">
    <source>
        <dbReference type="Pfam" id="PF07685"/>
    </source>
</evidence>
<dbReference type="Proteomes" id="UP000530403">
    <property type="component" value="Unassembled WGS sequence"/>
</dbReference>
<evidence type="ECO:0000256" key="5">
    <source>
        <dbReference type="ARBA" id="ARBA00022842"/>
    </source>
</evidence>
<dbReference type="PANTHER" id="PTHR43873">
    <property type="entry name" value="COBYRINATE A,C-DIAMIDE SYNTHASE"/>
    <property type="match status" value="1"/>
</dbReference>
<sequence length="451" mass="46759">MSVPRLVIAAPASGSGKTTVATGLMAAFAGRGLAVSPHKVGPDYIDPGYHALATGRPGRNLDAYMCGPELIAPLFAHGAGGCDLAVIEGVMGLYDGASGQGELASTAQVSKLLRAPVVLVVDASSQSRSVAALVHGFASWDPGVRIGGVILNKVASDRHEALLREALDESGLPVLGVLRRSAQMATPSRHLGLVPVAERATDAVDAVRAMAERVRAGCDLDALLALARTAPALPEEVWEPQRGADEVPVAGERPVVAVAGGAAFTFAYAEHAELLTAAGAEVVVFDPLRDEKLPAGTSGLVVGGGFPEMYAPELSANEPLRLAVTELARSGAPVAAECAGLLYLARELDGRPMCGVLDAEARMSERLTLGYRQAVAVSDSVLAVAGTRMRGHEFHRTVLEPGAGPTPAWGMHQPERRVEGFVQGGVHASYLHTHWAASPGVAGRFVEKCRG</sequence>
<keyword evidence="7" id="KW-0169">Cobalamin biosynthesis</keyword>
<evidence type="ECO:0000256" key="2">
    <source>
        <dbReference type="ARBA" id="ARBA00022598"/>
    </source>
</evidence>
<dbReference type="SUPFAM" id="SSF52540">
    <property type="entry name" value="P-loop containing nucleoside triphosphate hydrolases"/>
    <property type="match status" value="1"/>
</dbReference>
<evidence type="ECO:0000256" key="6">
    <source>
        <dbReference type="ARBA" id="ARBA00022962"/>
    </source>
</evidence>
<dbReference type="Pfam" id="PF01656">
    <property type="entry name" value="CbiA"/>
    <property type="match status" value="1"/>
</dbReference>
<dbReference type="EC" id="6.3.5.9" evidence="7"/>
<accession>A0A7Y9H918</accession>
<dbReference type="InterPro" id="IPR002586">
    <property type="entry name" value="CobQ/CobB/MinD/ParA_Nub-bd_dom"/>
</dbReference>
<comment type="cofactor">
    <cofactor evidence="1 7">
        <name>Mg(2+)</name>
        <dbReference type="ChEBI" id="CHEBI:18420"/>
    </cofactor>
</comment>
<comment type="caution">
    <text evidence="10">The sequence shown here is derived from an EMBL/GenBank/DDBJ whole genome shotgun (WGS) entry which is preliminary data.</text>
</comment>
<dbReference type="Pfam" id="PF07685">
    <property type="entry name" value="GATase_3"/>
    <property type="match status" value="1"/>
</dbReference>
<dbReference type="PANTHER" id="PTHR43873:SF1">
    <property type="entry name" value="COBYRINATE A,C-DIAMIDE SYNTHASE"/>
    <property type="match status" value="1"/>
</dbReference>
<feature type="site" description="Increases nucleophilicity of active site Cys" evidence="7">
    <location>
        <position position="432"/>
    </location>
</feature>
<feature type="domain" description="CobQ/CobB/MinD/ParA nucleotide binding" evidence="8">
    <location>
        <begin position="6"/>
        <end position="190"/>
    </location>
</feature>
<dbReference type="InterPro" id="IPR029062">
    <property type="entry name" value="Class_I_gatase-like"/>
</dbReference>
<comment type="pathway">
    <text evidence="7">Cofactor biosynthesis; adenosylcobalamin biosynthesis; cob(II)yrinate a,c-diamide from precorrin-2 (aerobic route): step 9/10.</text>
</comment>
<dbReference type="CDD" id="cd03130">
    <property type="entry name" value="GATase1_CobB"/>
    <property type="match status" value="1"/>
</dbReference>